<dbReference type="EMBL" id="NPIA01000007">
    <property type="protein sequence ID" value="OZM56311.1"/>
    <property type="molecule type" value="Genomic_DNA"/>
</dbReference>
<reference evidence="2 3" key="2">
    <citation type="submission" date="2017-09" db="EMBL/GenBank/DDBJ databases">
        <title>Bacillus patelloidae sp. nov., isolated from the intestinal tract of a marine limpet.</title>
        <authorList>
            <person name="Liu R."/>
            <person name="Dong C."/>
            <person name="Shao Z."/>
        </authorList>
    </citation>
    <scope>NUCLEOTIDE SEQUENCE [LARGE SCALE GENOMIC DNA]</scope>
    <source>
        <strain evidence="2 3">SA5d-4</strain>
    </source>
</reference>
<dbReference type="Pfam" id="PF14079">
    <property type="entry name" value="DUF4260"/>
    <property type="match status" value="1"/>
</dbReference>
<evidence type="ECO:0008006" key="4">
    <source>
        <dbReference type="Google" id="ProtNLM"/>
    </source>
</evidence>
<evidence type="ECO:0000313" key="2">
    <source>
        <dbReference type="EMBL" id="OZM56311.1"/>
    </source>
</evidence>
<keyword evidence="1" id="KW-0812">Transmembrane</keyword>
<dbReference type="AlphaFoldDB" id="A0A263BRH8"/>
<gene>
    <name evidence="2" type="ORF">CIB95_12920</name>
</gene>
<feature type="transmembrane region" description="Helical" evidence="1">
    <location>
        <begin position="28"/>
        <end position="46"/>
    </location>
</feature>
<protein>
    <recommendedName>
        <fullName evidence="4">DUF4260 domain-containing protein</fullName>
    </recommendedName>
</protein>
<keyword evidence="3" id="KW-1185">Reference proteome</keyword>
<keyword evidence="1" id="KW-1133">Transmembrane helix</keyword>
<comment type="caution">
    <text evidence="2">The sequence shown here is derived from an EMBL/GenBank/DDBJ whole genome shotgun (WGS) entry which is preliminary data.</text>
</comment>
<keyword evidence="1" id="KW-0472">Membrane</keyword>
<organism evidence="2 3">
    <name type="scientific">Lottiidibacillus patelloidae</name>
    <dbReference type="NCBI Taxonomy" id="2670334"/>
    <lineage>
        <taxon>Bacteria</taxon>
        <taxon>Bacillati</taxon>
        <taxon>Bacillota</taxon>
        <taxon>Bacilli</taxon>
        <taxon>Bacillales</taxon>
        <taxon>Bacillaceae</taxon>
        <taxon>Lottiidibacillus</taxon>
    </lineage>
</organism>
<feature type="transmembrane region" description="Helical" evidence="1">
    <location>
        <begin position="5"/>
        <end position="22"/>
    </location>
</feature>
<sequence>MVKNFIKLEGLVVFLISFGIYYELDFNWTLFFLLLFVPDIGMLGYIHSKKIGAMIYNTFHTYSLPLFLLFIGFLLNNDFLLSISIIWTAHIGIDRAIGYGLKYTTDFKDTHINKI</sequence>
<name>A0A263BRH8_9BACI</name>
<reference evidence="3" key="1">
    <citation type="submission" date="2017-08" db="EMBL/GenBank/DDBJ databases">
        <authorList>
            <person name="Huang Z."/>
        </authorList>
    </citation>
    <scope>NUCLEOTIDE SEQUENCE [LARGE SCALE GENOMIC DNA]</scope>
    <source>
        <strain evidence="3">SA5d-4</strain>
    </source>
</reference>
<evidence type="ECO:0000313" key="3">
    <source>
        <dbReference type="Proteomes" id="UP000217083"/>
    </source>
</evidence>
<dbReference type="RefSeq" id="WP_094925793.1">
    <property type="nucleotide sequence ID" value="NZ_NPIA01000007.1"/>
</dbReference>
<proteinExistence type="predicted"/>
<evidence type="ECO:0000256" key="1">
    <source>
        <dbReference type="SAM" id="Phobius"/>
    </source>
</evidence>
<dbReference type="Proteomes" id="UP000217083">
    <property type="component" value="Unassembled WGS sequence"/>
</dbReference>
<dbReference type="InterPro" id="IPR025356">
    <property type="entry name" value="DUF4260"/>
</dbReference>
<accession>A0A263BRH8</accession>